<dbReference type="OMA" id="HEYQPII"/>
<name>G3AHZ6_SPAPN</name>
<organism evidence="3">
    <name type="scientific">Spathaspora passalidarum (strain NRRL Y-27907 / 11-Y1)</name>
    <dbReference type="NCBI Taxonomy" id="619300"/>
    <lineage>
        <taxon>Eukaryota</taxon>
        <taxon>Fungi</taxon>
        <taxon>Dikarya</taxon>
        <taxon>Ascomycota</taxon>
        <taxon>Saccharomycotina</taxon>
        <taxon>Pichiomycetes</taxon>
        <taxon>Debaryomycetaceae</taxon>
        <taxon>Spathaspora</taxon>
    </lineage>
</organism>
<protein>
    <submittedName>
        <fullName evidence="2">Uncharacterized protein</fullName>
    </submittedName>
</protein>
<dbReference type="GeneID" id="18871863"/>
<evidence type="ECO:0000313" key="2">
    <source>
        <dbReference type="EMBL" id="EGW34310.1"/>
    </source>
</evidence>
<dbReference type="AlphaFoldDB" id="G3AHZ6"/>
<feature type="compositionally biased region" description="Polar residues" evidence="1">
    <location>
        <begin position="477"/>
        <end position="488"/>
    </location>
</feature>
<dbReference type="EMBL" id="GL996500">
    <property type="protein sequence ID" value="EGW34310.1"/>
    <property type="molecule type" value="Genomic_DNA"/>
</dbReference>
<proteinExistence type="predicted"/>
<keyword evidence="3" id="KW-1185">Reference proteome</keyword>
<feature type="region of interest" description="Disordered" evidence="1">
    <location>
        <begin position="12"/>
        <end position="65"/>
    </location>
</feature>
<feature type="region of interest" description="Disordered" evidence="1">
    <location>
        <begin position="241"/>
        <end position="308"/>
    </location>
</feature>
<feature type="compositionally biased region" description="Low complexity" evidence="1">
    <location>
        <begin position="261"/>
        <end position="274"/>
    </location>
</feature>
<feature type="region of interest" description="Disordered" evidence="1">
    <location>
        <begin position="466"/>
        <end position="500"/>
    </location>
</feature>
<feature type="compositionally biased region" description="Low complexity" evidence="1">
    <location>
        <begin position="49"/>
        <end position="61"/>
    </location>
</feature>
<evidence type="ECO:0000256" key="1">
    <source>
        <dbReference type="SAM" id="MobiDB-lite"/>
    </source>
</evidence>
<feature type="compositionally biased region" description="Polar residues" evidence="1">
    <location>
        <begin position="275"/>
        <end position="308"/>
    </location>
</feature>
<dbReference type="RefSeq" id="XP_007373894.1">
    <property type="nucleotide sequence ID" value="XM_007373832.1"/>
</dbReference>
<dbReference type="HOGENOM" id="CLU_542928_0_0_1"/>
<accession>G3AHZ6</accession>
<dbReference type="OrthoDB" id="4093447at2759"/>
<gene>
    <name evidence="2" type="ORF">SPAPADRAFT_54463</name>
</gene>
<feature type="compositionally biased region" description="Polar residues" evidence="1">
    <location>
        <begin position="370"/>
        <end position="385"/>
    </location>
</feature>
<dbReference type="eggNOG" id="ENOG502SRSS">
    <property type="taxonomic scope" value="Eukaryota"/>
</dbReference>
<evidence type="ECO:0000313" key="3">
    <source>
        <dbReference type="Proteomes" id="UP000000709"/>
    </source>
</evidence>
<feature type="region of interest" description="Disordered" evidence="1">
    <location>
        <begin position="352"/>
        <end position="385"/>
    </location>
</feature>
<sequence>MINNLNLSLKINNKAPDMDSRPFTPIDATVRTPLEPPPHNLPHHGSQLSSQPMQASNSSSPFYFTNNPWVEQQQQQHQQIYQNPEYTESDDILTDIDEPNDFGRRNYTIYFTQHFDQLLMSIYSNILLLPTTTPFSGHIPPSGLAGRVANEIMSNLIKTLNGNGQPPMYDQQSIINREYLKNHEYQPIILQLIRKRLMDLCHYNHNSAQFKLPEATTTQVAANTLRHSSISNLSLNEMNISTYSNGNGSNSSSANPVQPPRSRSSSLNLRKQSLTRNNSNNWLHVGNMNNLRPPQAPQQGGYSNFNISTDSLQSIQDSVPQSIITRTTPVVNANNPTLLNQFQQPNPQYAMMMEYNPNSNQNSNTPPPSHKSSLYTPPPSATNSSANFNLPPVSDHEEFDYFPRARSGSRTNVQFPQHTLNIDTNLANLQLQPPSMPVNGNTFNSYRHNSNGAITLDSPFMSATTPGDDYYGGFPQPQAQALGTSPSRGDSPDSMKLGESARFNLPASVSLNEKKRDSLKLKRGIH</sequence>
<feature type="compositionally biased region" description="Low complexity" evidence="1">
    <location>
        <begin position="244"/>
        <end position="253"/>
    </location>
</feature>
<reference evidence="2 3" key="1">
    <citation type="journal article" date="2011" name="Proc. Natl. Acad. Sci. U.S.A.">
        <title>Comparative genomics of xylose-fermenting fungi for enhanced biofuel production.</title>
        <authorList>
            <person name="Wohlbach D.J."/>
            <person name="Kuo A."/>
            <person name="Sato T.K."/>
            <person name="Potts K.M."/>
            <person name="Salamov A.A."/>
            <person name="LaButti K.M."/>
            <person name="Sun H."/>
            <person name="Clum A."/>
            <person name="Pangilinan J.L."/>
            <person name="Lindquist E.A."/>
            <person name="Lucas S."/>
            <person name="Lapidus A."/>
            <person name="Jin M."/>
            <person name="Gunawan C."/>
            <person name="Balan V."/>
            <person name="Dale B.E."/>
            <person name="Jeffries T.W."/>
            <person name="Zinkel R."/>
            <person name="Barry K.W."/>
            <person name="Grigoriev I.V."/>
            <person name="Gasch A.P."/>
        </authorList>
    </citation>
    <scope>NUCLEOTIDE SEQUENCE [LARGE SCALE GENOMIC DNA]</scope>
    <source>
        <strain evidence="3">NRRL Y-27907 / 11-Y1</strain>
    </source>
</reference>
<dbReference type="KEGG" id="spaa:SPAPADRAFT_54463"/>
<dbReference type="Proteomes" id="UP000000709">
    <property type="component" value="Unassembled WGS sequence"/>
</dbReference>
<dbReference type="InParanoid" id="G3AHZ6"/>